<feature type="region of interest" description="Disordered" evidence="1">
    <location>
        <begin position="84"/>
        <end position="155"/>
    </location>
</feature>
<evidence type="ECO:0000256" key="1">
    <source>
        <dbReference type="SAM" id="MobiDB-lite"/>
    </source>
</evidence>
<protein>
    <recommendedName>
        <fullName evidence="2">DUF4806 domain-containing protein</fullName>
    </recommendedName>
</protein>
<dbReference type="PANTHER" id="PTHR34153">
    <property type="entry name" value="SI:CH211-262H13.3-RELATED-RELATED"/>
    <property type="match status" value="1"/>
</dbReference>
<feature type="domain" description="DUF4806" evidence="2">
    <location>
        <begin position="233"/>
        <end position="311"/>
    </location>
</feature>
<dbReference type="PANTHER" id="PTHR34153:SF2">
    <property type="entry name" value="SI:CH211-262H13.3-RELATED"/>
    <property type="match status" value="1"/>
</dbReference>
<dbReference type="EMBL" id="OV121134">
    <property type="protein sequence ID" value="CAH0552793.1"/>
    <property type="molecule type" value="Genomic_DNA"/>
</dbReference>
<reference evidence="3" key="1">
    <citation type="submission" date="2021-12" db="EMBL/GenBank/DDBJ databases">
        <authorList>
            <person name="King R."/>
        </authorList>
    </citation>
    <scope>NUCLEOTIDE SEQUENCE</scope>
</reference>
<accession>A0A9P0FFT3</accession>
<dbReference type="OrthoDB" id="6747351at2759"/>
<dbReference type="AlphaFoldDB" id="A0A9P0FFT3"/>
<dbReference type="Pfam" id="PF16064">
    <property type="entry name" value="DUF4806"/>
    <property type="match status" value="1"/>
</dbReference>
<name>A0A9P0FFT3_BRAAE</name>
<evidence type="ECO:0000313" key="3">
    <source>
        <dbReference type="EMBL" id="CAH0552793.1"/>
    </source>
</evidence>
<proteinExistence type="predicted"/>
<gene>
    <name evidence="3" type="ORF">MELIAE_LOCUS4943</name>
</gene>
<evidence type="ECO:0000313" key="4">
    <source>
        <dbReference type="Proteomes" id="UP001154078"/>
    </source>
</evidence>
<dbReference type="InterPro" id="IPR032071">
    <property type="entry name" value="DUF4806"/>
</dbReference>
<organism evidence="3 4">
    <name type="scientific">Brassicogethes aeneus</name>
    <name type="common">Rape pollen beetle</name>
    <name type="synonym">Meligethes aeneus</name>
    <dbReference type="NCBI Taxonomy" id="1431903"/>
    <lineage>
        <taxon>Eukaryota</taxon>
        <taxon>Metazoa</taxon>
        <taxon>Ecdysozoa</taxon>
        <taxon>Arthropoda</taxon>
        <taxon>Hexapoda</taxon>
        <taxon>Insecta</taxon>
        <taxon>Pterygota</taxon>
        <taxon>Neoptera</taxon>
        <taxon>Endopterygota</taxon>
        <taxon>Coleoptera</taxon>
        <taxon>Polyphaga</taxon>
        <taxon>Cucujiformia</taxon>
        <taxon>Nitidulidae</taxon>
        <taxon>Meligethinae</taxon>
        <taxon>Brassicogethes</taxon>
    </lineage>
</organism>
<keyword evidence="4" id="KW-1185">Reference proteome</keyword>
<evidence type="ECO:0000259" key="2">
    <source>
        <dbReference type="Pfam" id="PF16064"/>
    </source>
</evidence>
<feature type="compositionally biased region" description="Acidic residues" evidence="1">
    <location>
        <begin position="84"/>
        <end position="94"/>
    </location>
</feature>
<sequence length="351" mass="40139">MEKDSPSWTVIQFIDDRSVEAVPSCWIQGDYCHWPSYSKEKLVSAIRKCEPLNTCWSIFKVKLFRGATFDDYMIARNKAKVAEDTSDLNTADENENPKRKRVQKILSSSDSDQSSENDCVLPLPPKLSKTRNKQSNSQSAVEIPRNKKKFQESQTHFEQIDLNENDMFHGNPSVNLHQCSNCDNKDLKTIIQQNHVLRGMLTDVLQEVKLLREQKENQNINDQEIKNSIFKCPGITFPINTDDEFEILENYLSVESDFESAVVELSKIGGSSPYDLIKRIMTLLVSNNQTLKYSWLGRKGKKAFNKSKIAAALIKSVQKSGIGKDNKEVEVAIQAWLRRASDRRLLLAKKF</sequence>
<dbReference type="Proteomes" id="UP001154078">
    <property type="component" value="Chromosome 3"/>
</dbReference>